<feature type="repeat" description="ANK" evidence="1">
    <location>
        <begin position="267"/>
        <end position="300"/>
    </location>
</feature>
<dbReference type="RefSeq" id="WP_143918388.1">
    <property type="nucleotide sequence ID" value="NZ_CANMIK010000076.1"/>
</dbReference>
<dbReference type="SMART" id="SM00248">
    <property type="entry name" value="ANK"/>
    <property type="match status" value="8"/>
</dbReference>
<feature type="repeat" description="ANK" evidence="1">
    <location>
        <begin position="93"/>
        <end position="125"/>
    </location>
</feature>
<keyword evidence="1" id="KW-0040">ANK repeat</keyword>
<dbReference type="Gene3D" id="1.25.40.20">
    <property type="entry name" value="Ankyrin repeat-containing domain"/>
    <property type="match status" value="2"/>
</dbReference>
<dbReference type="AlphaFoldDB" id="A0A554VD67"/>
<feature type="repeat" description="ANK" evidence="1">
    <location>
        <begin position="301"/>
        <end position="333"/>
    </location>
</feature>
<evidence type="ECO:0000256" key="2">
    <source>
        <dbReference type="SAM" id="SignalP"/>
    </source>
</evidence>
<keyword evidence="4" id="KW-1185">Reference proteome</keyword>
<feature type="signal peptide" evidence="2">
    <location>
        <begin position="1"/>
        <end position="21"/>
    </location>
</feature>
<feature type="chain" id="PRO_5021738029" evidence="2">
    <location>
        <begin position="22"/>
        <end position="466"/>
    </location>
</feature>
<dbReference type="Proteomes" id="UP000318833">
    <property type="component" value="Unassembled WGS sequence"/>
</dbReference>
<accession>A0A554VD67</accession>
<dbReference type="PANTHER" id="PTHR24118">
    <property type="entry name" value="POTE ANKYRIN DOMAIN"/>
    <property type="match status" value="1"/>
</dbReference>
<feature type="repeat" description="ANK" evidence="1">
    <location>
        <begin position="407"/>
        <end position="440"/>
    </location>
</feature>
<dbReference type="PANTHER" id="PTHR24118:SF99">
    <property type="entry name" value="POTE ANKYRIN DOMAIN FAMILY MEMBER 3C-RELATED"/>
    <property type="match status" value="1"/>
</dbReference>
<dbReference type="OrthoDB" id="2575953at2"/>
<evidence type="ECO:0000313" key="3">
    <source>
        <dbReference type="EMBL" id="TSE04761.1"/>
    </source>
</evidence>
<sequence length="466" mass="51881">MGYSKKIMCISLLLCIGFVYAQNSNAFLDREYWKTNPSITDIEQKIKEGNNPSELNQHLFDAVSWALIEKVDNTTIKHLLTKKGNGVNKLTHDGRTYIFWAAYRNNLEMMQFLVDKGAKTDIIDSHGYSVLNFAAVTGQTNTAIYDFCIAHGANVITEKNHDEANALLLVAPFLTEYTLVDYFVSKGIALNSTDDKGNGIFNYAAKKGNIEFMDMLIKNGVSTKGLNRENGNAMIFASQGTRRSSNSLTIFKYLEKLGITPNVTTKNGVTPLHALASKSKDITVLEYFINQGVNINQKDKDGKSALTNAISGNSIEIVKFLIGKGADISVKDKKGNNLGYYLMQTFNAKKTEEFDQKLAILTEKGLDIKEIQGNGNTLFHLALHKNDIELLKRIERLGINVNTKNDEGITPLHKAAMQAKDDIILKYLLSIGADKTIKTDFEESVLDLANENELLLKNNIVLNFLK</sequence>
<dbReference type="SUPFAM" id="SSF48403">
    <property type="entry name" value="Ankyrin repeat"/>
    <property type="match status" value="1"/>
</dbReference>
<dbReference type="PROSITE" id="PS50297">
    <property type="entry name" value="ANK_REP_REGION"/>
    <property type="match status" value="5"/>
</dbReference>
<gene>
    <name evidence="3" type="ORF">FOF46_25305</name>
</gene>
<name>A0A554VD67_9FLAO</name>
<dbReference type="InterPro" id="IPR036770">
    <property type="entry name" value="Ankyrin_rpt-contain_sf"/>
</dbReference>
<comment type="caution">
    <text evidence="3">The sequence shown here is derived from an EMBL/GenBank/DDBJ whole genome shotgun (WGS) entry which is preliminary data.</text>
</comment>
<organism evidence="3 4">
    <name type="scientific">Aquimarina algiphila</name>
    <dbReference type="NCBI Taxonomy" id="2047982"/>
    <lineage>
        <taxon>Bacteria</taxon>
        <taxon>Pseudomonadati</taxon>
        <taxon>Bacteroidota</taxon>
        <taxon>Flavobacteriia</taxon>
        <taxon>Flavobacteriales</taxon>
        <taxon>Flavobacteriaceae</taxon>
        <taxon>Aquimarina</taxon>
    </lineage>
</organism>
<protein>
    <submittedName>
        <fullName evidence="3">Ankyrin repeat domain-containing protein</fullName>
    </submittedName>
</protein>
<dbReference type="EMBL" id="VLNR01000073">
    <property type="protein sequence ID" value="TSE04761.1"/>
    <property type="molecule type" value="Genomic_DNA"/>
</dbReference>
<evidence type="ECO:0000313" key="4">
    <source>
        <dbReference type="Proteomes" id="UP000318833"/>
    </source>
</evidence>
<keyword evidence="2" id="KW-0732">Signal</keyword>
<proteinExistence type="predicted"/>
<dbReference type="Pfam" id="PF12796">
    <property type="entry name" value="Ank_2"/>
    <property type="match status" value="3"/>
</dbReference>
<reference evidence="3 4" key="1">
    <citation type="submission" date="2019-07" db="EMBL/GenBank/DDBJ databases">
        <title>The draft genome sequence of Aquimarina algiphila M91.</title>
        <authorList>
            <person name="Meng X."/>
        </authorList>
    </citation>
    <scope>NUCLEOTIDE SEQUENCE [LARGE SCALE GENOMIC DNA]</scope>
    <source>
        <strain evidence="3 4">M91</strain>
    </source>
</reference>
<dbReference type="PROSITE" id="PS50088">
    <property type="entry name" value="ANK_REPEAT"/>
    <property type="match status" value="5"/>
</dbReference>
<feature type="repeat" description="ANK" evidence="1">
    <location>
        <begin position="374"/>
        <end position="406"/>
    </location>
</feature>
<dbReference type="InterPro" id="IPR002110">
    <property type="entry name" value="Ankyrin_rpt"/>
</dbReference>
<evidence type="ECO:0000256" key="1">
    <source>
        <dbReference type="PROSITE-ProRule" id="PRU00023"/>
    </source>
</evidence>